<evidence type="ECO:0000259" key="6">
    <source>
        <dbReference type="PROSITE" id="PS50405"/>
    </source>
</evidence>
<dbReference type="SFLD" id="SFLDS00019">
    <property type="entry name" value="Glutathione_Transferase_(cytos"/>
    <property type="match status" value="1"/>
</dbReference>
<evidence type="ECO:0000256" key="1">
    <source>
        <dbReference type="ARBA" id="ARBA00012452"/>
    </source>
</evidence>
<dbReference type="STRING" id="157652.A0A371FIA9"/>
<evidence type="ECO:0000256" key="4">
    <source>
        <dbReference type="RuleBase" id="RU003494"/>
    </source>
</evidence>
<dbReference type="GO" id="GO:0005737">
    <property type="term" value="C:cytoplasm"/>
    <property type="evidence" value="ECO:0007669"/>
    <property type="project" value="TreeGrafter"/>
</dbReference>
<comment type="caution">
    <text evidence="7">The sequence shown here is derived from an EMBL/GenBank/DDBJ whole genome shotgun (WGS) entry which is preliminary data.</text>
</comment>
<evidence type="ECO:0000313" key="8">
    <source>
        <dbReference type="Proteomes" id="UP000257109"/>
    </source>
</evidence>
<feature type="domain" description="GST C-terminal" evidence="6">
    <location>
        <begin position="131"/>
        <end position="253"/>
    </location>
</feature>
<organism evidence="7 8">
    <name type="scientific">Mucuna pruriens</name>
    <name type="common">Velvet bean</name>
    <name type="synonym">Dolichos pruriens</name>
    <dbReference type="NCBI Taxonomy" id="157652"/>
    <lineage>
        <taxon>Eukaryota</taxon>
        <taxon>Viridiplantae</taxon>
        <taxon>Streptophyta</taxon>
        <taxon>Embryophyta</taxon>
        <taxon>Tracheophyta</taxon>
        <taxon>Spermatophyta</taxon>
        <taxon>Magnoliopsida</taxon>
        <taxon>eudicotyledons</taxon>
        <taxon>Gunneridae</taxon>
        <taxon>Pentapetalae</taxon>
        <taxon>rosids</taxon>
        <taxon>fabids</taxon>
        <taxon>Fabales</taxon>
        <taxon>Fabaceae</taxon>
        <taxon>Papilionoideae</taxon>
        <taxon>50 kb inversion clade</taxon>
        <taxon>NPAAA clade</taxon>
        <taxon>indigoferoid/millettioid clade</taxon>
        <taxon>Phaseoleae</taxon>
        <taxon>Mucuna</taxon>
    </lineage>
</organism>
<dbReference type="SUPFAM" id="SSF52833">
    <property type="entry name" value="Thioredoxin-like"/>
    <property type="match status" value="1"/>
</dbReference>
<dbReference type="SFLD" id="SFLDG00358">
    <property type="entry name" value="Main_(cytGST)"/>
    <property type="match status" value="1"/>
</dbReference>
<keyword evidence="2" id="KW-0808">Transferase</keyword>
<name>A0A371FIA9_MUCPR</name>
<feature type="domain" description="GST N-terminal" evidence="5">
    <location>
        <begin position="47"/>
        <end position="126"/>
    </location>
</feature>
<comment type="similarity">
    <text evidence="4">Belongs to the GST superfamily.</text>
</comment>
<evidence type="ECO:0000256" key="2">
    <source>
        <dbReference type="ARBA" id="ARBA00022679"/>
    </source>
</evidence>
<dbReference type="CDD" id="cd03058">
    <property type="entry name" value="GST_N_Tau"/>
    <property type="match status" value="1"/>
</dbReference>
<dbReference type="GO" id="GO:0004364">
    <property type="term" value="F:glutathione transferase activity"/>
    <property type="evidence" value="ECO:0007669"/>
    <property type="project" value="UniProtKB-EC"/>
</dbReference>
<proteinExistence type="inferred from homology"/>
<dbReference type="InterPro" id="IPR004045">
    <property type="entry name" value="Glutathione_S-Trfase_N"/>
</dbReference>
<dbReference type="SFLD" id="SFLDG01152">
    <property type="entry name" value="Main.3:_Omega-_and_Tau-like"/>
    <property type="match status" value="1"/>
</dbReference>
<dbReference type="InterPro" id="IPR040079">
    <property type="entry name" value="Glutathione_S-Trfase"/>
</dbReference>
<dbReference type="InterPro" id="IPR045073">
    <property type="entry name" value="Omega/Tau-like"/>
</dbReference>
<dbReference type="OrthoDB" id="4951845at2759"/>
<comment type="catalytic activity">
    <reaction evidence="3">
        <text>RX + glutathione = an S-substituted glutathione + a halide anion + H(+)</text>
        <dbReference type="Rhea" id="RHEA:16437"/>
        <dbReference type="ChEBI" id="CHEBI:15378"/>
        <dbReference type="ChEBI" id="CHEBI:16042"/>
        <dbReference type="ChEBI" id="CHEBI:17792"/>
        <dbReference type="ChEBI" id="CHEBI:57925"/>
        <dbReference type="ChEBI" id="CHEBI:90779"/>
        <dbReference type="EC" id="2.5.1.18"/>
    </reaction>
</comment>
<feature type="non-terminal residue" evidence="7">
    <location>
        <position position="1"/>
    </location>
</feature>
<dbReference type="EC" id="2.5.1.18" evidence="1"/>
<dbReference type="AlphaFoldDB" id="A0A371FIA9"/>
<dbReference type="InterPro" id="IPR045074">
    <property type="entry name" value="GST_C_Tau"/>
</dbReference>
<dbReference type="GO" id="GO:0006749">
    <property type="term" value="P:glutathione metabolic process"/>
    <property type="evidence" value="ECO:0007669"/>
    <property type="project" value="InterPro"/>
</dbReference>
<dbReference type="FunFam" id="1.20.1050.10:FF:000012">
    <property type="entry name" value="Tau class glutathione S-transferase"/>
    <property type="match status" value="1"/>
</dbReference>
<dbReference type="InterPro" id="IPR036282">
    <property type="entry name" value="Glutathione-S-Trfase_C_sf"/>
</dbReference>
<evidence type="ECO:0000256" key="3">
    <source>
        <dbReference type="ARBA" id="ARBA00047960"/>
    </source>
</evidence>
<dbReference type="PANTHER" id="PTHR11260:SF744">
    <property type="entry name" value="GLUTATHIONE TRANSFERASE"/>
    <property type="match status" value="1"/>
</dbReference>
<dbReference type="PROSITE" id="PS50404">
    <property type="entry name" value="GST_NTER"/>
    <property type="match status" value="1"/>
</dbReference>
<dbReference type="Gene3D" id="1.20.1050.10">
    <property type="match status" value="1"/>
</dbReference>
<dbReference type="Proteomes" id="UP000257109">
    <property type="component" value="Unassembled WGS sequence"/>
</dbReference>
<reference evidence="7" key="1">
    <citation type="submission" date="2018-05" db="EMBL/GenBank/DDBJ databases">
        <title>Draft genome of Mucuna pruriens seed.</title>
        <authorList>
            <person name="Nnadi N.E."/>
            <person name="Vos R."/>
            <person name="Hasami M.H."/>
            <person name="Devisetty U.K."/>
            <person name="Aguiy J.C."/>
        </authorList>
    </citation>
    <scope>NUCLEOTIDE SEQUENCE [LARGE SCALE GENOMIC DNA]</scope>
    <source>
        <strain evidence="7">JCA_2017</strain>
    </source>
</reference>
<dbReference type="Pfam" id="PF02798">
    <property type="entry name" value="GST_N"/>
    <property type="match status" value="1"/>
</dbReference>
<dbReference type="InterPro" id="IPR010987">
    <property type="entry name" value="Glutathione-S-Trfase_C-like"/>
</dbReference>
<sequence length="265" mass="30282">RGRHLTVVVTPNVPVRHIFHLEFKTTGHIHSYGRKVLTKLAMSKEHGEVELFGVGGSPFTRRVKIALNLKGVQYTFFEEDLRSKSELLLKYNPVHKKVPVLVHNGTPLAESLVILEYIDDTWRNHPILPQHPYHRALARFWSKFIDDKCIPAILKAAFTAKKEERDKGTLESLEALEFLENELKHKFFGGETIGIVDIAAGFLAFWLPAIEEAVGLKLLNLDKFPKLFKWGQEFTNHPVVKENLPPRHTIVAFYKARYASLTASK</sequence>
<dbReference type="CDD" id="cd03185">
    <property type="entry name" value="GST_C_Tau"/>
    <property type="match status" value="1"/>
</dbReference>
<dbReference type="FunFam" id="3.40.30.10:FF:000014">
    <property type="entry name" value="Tau class glutathione S-transferase"/>
    <property type="match status" value="1"/>
</dbReference>
<dbReference type="EMBL" id="QJKJ01009008">
    <property type="protein sequence ID" value="RDX77991.1"/>
    <property type="molecule type" value="Genomic_DNA"/>
</dbReference>
<keyword evidence="8" id="KW-1185">Reference proteome</keyword>
<dbReference type="PANTHER" id="PTHR11260">
    <property type="entry name" value="GLUTATHIONE S-TRANSFERASE, GST, SUPERFAMILY, GST DOMAIN CONTAINING"/>
    <property type="match status" value="1"/>
</dbReference>
<protein>
    <recommendedName>
        <fullName evidence="1">glutathione transferase</fullName>
        <ecNumber evidence="1">2.5.1.18</ecNumber>
    </recommendedName>
</protein>
<dbReference type="InterPro" id="IPR004046">
    <property type="entry name" value="GST_C"/>
</dbReference>
<dbReference type="Pfam" id="PF00043">
    <property type="entry name" value="GST_C"/>
    <property type="match status" value="1"/>
</dbReference>
<accession>A0A371FIA9</accession>
<evidence type="ECO:0000259" key="5">
    <source>
        <dbReference type="PROSITE" id="PS50404"/>
    </source>
</evidence>
<dbReference type="SUPFAM" id="SSF47616">
    <property type="entry name" value="GST C-terminal domain-like"/>
    <property type="match status" value="1"/>
</dbReference>
<dbReference type="PROSITE" id="PS50405">
    <property type="entry name" value="GST_CTER"/>
    <property type="match status" value="1"/>
</dbReference>
<evidence type="ECO:0000313" key="7">
    <source>
        <dbReference type="EMBL" id="RDX77991.1"/>
    </source>
</evidence>
<dbReference type="InterPro" id="IPR036249">
    <property type="entry name" value="Thioredoxin-like_sf"/>
</dbReference>
<dbReference type="Gene3D" id="3.40.30.10">
    <property type="entry name" value="Glutaredoxin"/>
    <property type="match status" value="1"/>
</dbReference>
<gene>
    <name evidence="7" type="primary">HSP26-A</name>
    <name evidence="7" type="ORF">CR513_41797</name>
</gene>